<dbReference type="AlphaFoldDB" id="T1EPD0"/>
<evidence type="ECO:0000313" key="2">
    <source>
        <dbReference type="EnsemblMetazoa" id="HelroP159748"/>
    </source>
</evidence>
<dbReference type="EMBL" id="KB095811">
    <property type="protein sequence ID" value="ESO13129.1"/>
    <property type="molecule type" value="Genomic_DNA"/>
</dbReference>
<evidence type="ECO:0000313" key="1">
    <source>
        <dbReference type="EMBL" id="ESO13129.1"/>
    </source>
</evidence>
<dbReference type="EnsemblMetazoa" id="HelroT159748">
    <property type="protein sequence ID" value="HelroP159748"/>
    <property type="gene ID" value="HelroG159748"/>
</dbReference>
<reference evidence="2" key="3">
    <citation type="submission" date="2015-06" db="UniProtKB">
        <authorList>
            <consortium name="EnsemblMetazoa"/>
        </authorList>
    </citation>
    <scope>IDENTIFICATION</scope>
</reference>
<dbReference type="HOGENOM" id="CLU_1541783_0_0_1"/>
<dbReference type="CTD" id="20198430"/>
<sequence>MHSNPVILKQLVHPVASAQLTGQTLCRLCVYYVIGVLEMENVDNKMLCITKYFDVKFTNRKWFLSVSHFEAHYRLTIPWTIHKRSLTVFSNLSLKKFKNLKRFGILIFRAFWLSSVYVPCKCKDYDRYDSCPSCDENITEEKSLVLHTSVVILKSSFRTGVGKLFVARAALRTI</sequence>
<name>T1EPD0_HELRO</name>
<accession>T1EPD0</accession>
<gene>
    <name evidence="2" type="primary">20198430</name>
    <name evidence="1" type="ORF">HELRODRAFT_159748</name>
</gene>
<dbReference type="InParanoid" id="T1EPD0"/>
<proteinExistence type="predicted"/>
<evidence type="ECO:0000313" key="3">
    <source>
        <dbReference type="Proteomes" id="UP000015101"/>
    </source>
</evidence>
<reference evidence="1 3" key="2">
    <citation type="journal article" date="2013" name="Nature">
        <title>Insights into bilaterian evolution from three spiralian genomes.</title>
        <authorList>
            <person name="Simakov O."/>
            <person name="Marletaz F."/>
            <person name="Cho S.J."/>
            <person name="Edsinger-Gonzales E."/>
            <person name="Havlak P."/>
            <person name="Hellsten U."/>
            <person name="Kuo D.H."/>
            <person name="Larsson T."/>
            <person name="Lv J."/>
            <person name="Arendt D."/>
            <person name="Savage R."/>
            <person name="Osoegawa K."/>
            <person name="de Jong P."/>
            <person name="Grimwood J."/>
            <person name="Chapman J.A."/>
            <person name="Shapiro H."/>
            <person name="Aerts A."/>
            <person name="Otillar R.P."/>
            <person name="Terry A.Y."/>
            <person name="Boore J.L."/>
            <person name="Grigoriev I.V."/>
            <person name="Lindberg D.R."/>
            <person name="Seaver E.C."/>
            <person name="Weisblat D.A."/>
            <person name="Putnam N.H."/>
            <person name="Rokhsar D.S."/>
        </authorList>
    </citation>
    <scope>NUCLEOTIDE SEQUENCE</scope>
</reference>
<protein>
    <submittedName>
        <fullName evidence="1 2">Uncharacterized protein</fullName>
    </submittedName>
</protein>
<keyword evidence="3" id="KW-1185">Reference proteome</keyword>
<organism evidence="2 3">
    <name type="scientific">Helobdella robusta</name>
    <name type="common">Californian leech</name>
    <dbReference type="NCBI Taxonomy" id="6412"/>
    <lineage>
        <taxon>Eukaryota</taxon>
        <taxon>Metazoa</taxon>
        <taxon>Spiralia</taxon>
        <taxon>Lophotrochozoa</taxon>
        <taxon>Annelida</taxon>
        <taxon>Clitellata</taxon>
        <taxon>Hirudinea</taxon>
        <taxon>Rhynchobdellida</taxon>
        <taxon>Glossiphoniidae</taxon>
        <taxon>Helobdella</taxon>
    </lineage>
</organism>
<dbReference type="KEGG" id="hro:HELRODRAFT_159748"/>
<reference evidence="3" key="1">
    <citation type="submission" date="2012-12" db="EMBL/GenBank/DDBJ databases">
        <authorList>
            <person name="Hellsten U."/>
            <person name="Grimwood J."/>
            <person name="Chapman J.A."/>
            <person name="Shapiro H."/>
            <person name="Aerts A."/>
            <person name="Otillar R.P."/>
            <person name="Terry A.Y."/>
            <person name="Boore J.L."/>
            <person name="Simakov O."/>
            <person name="Marletaz F."/>
            <person name="Cho S.-J."/>
            <person name="Edsinger-Gonzales E."/>
            <person name="Havlak P."/>
            <person name="Kuo D.-H."/>
            <person name="Larsson T."/>
            <person name="Lv J."/>
            <person name="Arendt D."/>
            <person name="Savage R."/>
            <person name="Osoegawa K."/>
            <person name="de Jong P."/>
            <person name="Lindberg D.R."/>
            <person name="Seaver E.C."/>
            <person name="Weisblat D.A."/>
            <person name="Putnam N.H."/>
            <person name="Grigoriev I.V."/>
            <person name="Rokhsar D.S."/>
        </authorList>
    </citation>
    <scope>NUCLEOTIDE SEQUENCE</scope>
</reference>
<dbReference type="EMBL" id="AMQM01000332">
    <property type="status" value="NOT_ANNOTATED_CDS"/>
    <property type="molecule type" value="Genomic_DNA"/>
</dbReference>
<dbReference type="RefSeq" id="XP_009009849.1">
    <property type="nucleotide sequence ID" value="XM_009011601.1"/>
</dbReference>
<dbReference type="GeneID" id="20198430"/>
<dbReference type="Proteomes" id="UP000015101">
    <property type="component" value="Unassembled WGS sequence"/>
</dbReference>